<dbReference type="Proteomes" id="UP001305779">
    <property type="component" value="Unassembled WGS sequence"/>
</dbReference>
<evidence type="ECO:0000313" key="1">
    <source>
        <dbReference type="EMBL" id="KAK4497763.1"/>
    </source>
</evidence>
<protein>
    <submittedName>
        <fullName evidence="1">Uncharacterized protein</fullName>
    </submittedName>
</protein>
<accession>A0ABR0E8K3</accession>
<keyword evidence="2" id="KW-1185">Reference proteome</keyword>
<reference evidence="1 2" key="1">
    <citation type="journal article" date="2023" name="G3 (Bethesda)">
        <title>A chromosome-level genome assembly of Zasmidium syzygii isolated from banana leaves.</title>
        <authorList>
            <person name="van Westerhoven A.C."/>
            <person name="Mehrabi R."/>
            <person name="Talebi R."/>
            <person name="Steentjes M.B.F."/>
            <person name="Corcolon B."/>
            <person name="Chong P.A."/>
            <person name="Kema G.H.J."/>
            <person name="Seidl M.F."/>
        </authorList>
    </citation>
    <scope>NUCLEOTIDE SEQUENCE [LARGE SCALE GENOMIC DNA]</scope>
    <source>
        <strain evidence="1 2">P124</strain>
    </source>
</reference>
<sequence>MASRKEARPRLHTQTLTFIETDPGSAKDKNKQQLARTHGIRNAFRNRYQSLQDSGENFRQCMHSELLSHNEVDESGSKQGDILIPDPILQPAMATIDPFETLAVDAYRLTELLNHHSARQASEPVFSVNDQIDFRHFHNVFDSGLQDPALAHALCLTLKFASNGNRLDEESLL</sequence>
<gene>
    <name evidence="1" type="ORF">PRZ48_010416</name>
</gene>
<comment type="caution">
    <text evidence="1">The sequence shown here is derived from an EMBL/GenBank/DDBJ whole genome shotgun (WGS) entry which is preliminary data.</text>
</comment>
<name>A0ABR0E8K3_ZASCE</name>
<evidence type="ECO:0000313" key="2">
    <source>
        <dbReference type="Proteomes" id="UP001305779"/>
    </source>
</evidence>
<dbReference type="EMBL" id="JAXOVC010000008">
    <property type="protein sequence ID" value="KAK4497763.1"/>
    <property type="molecule type" value="Genomic_DNA"/>
</dbReference>
<organism evidence="1 2">
    <name type="scientific">Zasmidium cellare</name>
    <name type="common">Wine cellar mold</name>
    <name type="synonym">Racodium cellare</name>
    <dbReference type="NCBI Taxonomy" id="395010"/>
    <lineage>
        <taxon>Eukaryota</taxon>
        <taxon>Fungi</taxon>
        <taxon>Dikarya</taxon>
        <taxon>Ascomycota</taxon>
        <taxon>Pezizomycotina</taxon>
        <taxon>Dothideomycetes</taxon>
        <taxon>Dothideomycetidae</taxon>
        <taxon>Mycosphaerellales</taxon>
        <taxon>Mycosphaerellaceae</taxon>
        <taxon>Zasmidium</taxon>
    </lineage>
</organism>
<proteinExistence type="predicted"/>